<evidence type="ECO:0000256" key="15">
    <source>
        <dbReference type="ARBA" id="ARBA00048586"/>
    </source>
</evidence>
<evidence type="ECO:0000256" key="7">
    <source>
        <dbReference type="ARBA" id="ARBA00022516"/>
    </source>
</evidence>
<evidence type="ECO:0000256" key="3">
    <source>
        <dbReference type="ARBA" id="ARBA00005189"/>
    </source>
</evidence>
<proteinExistence type="inferred from homology"/>
<gene>
    <name evidence="18" type="ORF">SAMN04488568_10280</name>
</gene>
<sequence>MHRQIPNILTILRILLALGGAAALWTSYQWSQTGLVPLWLGEPVLAARSLAMFAVIAFVVAAATDWLDGWLARRWDAGSVLGEILDPIADKLLVNAYLIVYMLILGTPIDIAVPVFALVARDAAMTAARLLPGAPGSTALAVSPAAKLKTALAMIVAGFPLIAQPLGWTSHDILLLAWIGALWVTAALSLLTAWNYFRK</sequence>
<evidence type="ECO:0000313" key="18">
    <source>
        <dbReference type="EMBL" id="SDL76733.1"/>
    </source>
</evidence>
<evidence type="ECO:0000256" key="11">
    <source>
        <dbReference type="ARBA" id="ARBA00023098"/>
    </source>
</evidence>
<feature type="transmembrane region" description="Helical" evidence="17">
    <location>
        <begin position="175"/>
        <end position="197"/>
    </location>
</feature>
<dbReference type="EC" id="2.7.8.5" evidence="5"/>
<reference evidence="18 19" key="1">
    <citation type="submission" date="2016-10" db="EMBL/GenBank/DDBJ databases">
        <authorList>
            <person name="de Groot N.N."/>
        </authorList>
    </citation>
    <scope>NUCLEOTIDE SEQUENCE [LARGE SCALE GENOMIC DNA]</scope>
    <source>
        <strain evidence="18 19">DSM 16077</strain>
    </source>
</reference>
<evidence type="ECO:0000256" key="13">
    <source>
        <dbReference type="ARBA" id="ARBA00023209"/>
    </source>
</evidence>
<keyword evidence="14" id="KW-1208">Phospholipid metabolism</keyword>
<evidence type="ECO:0000256" key="12">
    <source>
        <dbReference type="ARBA" id="ARBA00023136"/>
    </source>
</evidence>
<dbReference type="Proteomes" id="UP000199759">
    <property type="component" value="Unassembled WGS sequence"/>
</dbReference>
<comment type="pathway">
    <text evidence="3">Lipid metabolism.</text>
</comment>
<evidence type="ECO:0000256" key="1">
    <source>
        <dbReference type="ARBA" id="ARBA00004141"/>
    </source>
</evidence>
<evidence type="ECO:0000313" key="19">
    <source>
        <dbReference type="Proteomes" id="UP000199759"/>
    </source>
</evidence>
<dbReference type="Gene3D" id="1.20.120.1760">
    <property type="match status" value="1"/>
</dbReference>
<dbReference type="InterPro" id="IPR000462">
    <property type="entry name" value="CDP-OH_P_trans"/>
</dbReference>
<organism evidence="18 19">
    <name type="scientific">Maricaulis salignorans</name>
    <dbReference type="NCBI Taxonomy" id="144026"/>
    <lineage>
        <taxon>Bacteria</taxon>
        <taxon>Pseudomonadati</taxon>
        <taxon>Pseudomonadota</taxon>
        <taxon>Alphaproteobacteria</taxon>
        <taxon>Maricaulales</taxon>
        <taxon>Maricaulaceae</taxon>
        <taxon>Maricaulis</taxon>
    </lineage>
</organism>
<dbReference type="RefSeq" id="WP_091766090.1">
    <property type="nucleotide sequence ID" value="NZ_FNHG01000002.1"/>
</dbReference>
<dbReference type="InterPro" id="IPR043130">
    <property type="entry name" value="CDP-OH_PTrfase_TM_dom"/>
</dbReference>
<keyword evidence="7" id="KW-0444">Lipid biosynthesis</keyword>
<evidence type="ECO:0000256" key="8">
    <source>
        <dbReference type="ARBA" id="ARBA00022679"/>
    </source>
</evidence>
<dbReference type="InterPro" id="IPR004570">
    <property type="entry name" value="Phosphatidylglycerol_P_synth"/>
</dbReference>
<evidence type="ECO:0000256" key="14">
    <source>
        <dbReference type="ARBA" id="ARBA00023264"/>
    </source>
</evidence>
<keyword evidence="9 17" id="KW-0812">Transmembrane</keyword>
<comment type="subcellular location">
    <subcellularLocation>
        <location evidence="1">Membrane</location>
        <topology evidence="1">Multi-pass membrane protein</topology>
    </subcellularLocation>
</comment>
<dbReference type="Pfam" id="PF01066">
    <property type="entry name" value="CDP-OH_P_transf"/>
    <property type="match status" value="1"/>
</dbReference>
<feature type="transmembrane region" description="Helical" evidence="17">
    <location>
        <begin position="12"/>
        <end position="30"/>
    </location>
</feature>
<feature type="transmembrane region" description="Helical" evidence="17">
    <location>
        <begin position="50"/>
        <end position="71"/>
    </location>
</feature>
<dbReference type="OrthoDB" id="9796672at2"/>
<evidence type="ECO:0000256" key="5">
    <source>
        <dbReference type="ARBA" id="ARBA00013170"/>
    </source>
</evidence>
<keyword evidence="13" id="KW-0594">Phospholipid biosynthesis</keyword>
<evidence type="ECO:0000256" key="4">
    <source>
        <dbReference type="ARBA" id="ARBA00010441"/>
    </source>
</evidence>
<evidence type="ECO:0000256" key="9">
    <source>
        <dbReference type="ARBA" id="ARBA00022692"/>
    </source>
</evidence>
<dbReference type="GO" id="GO:0046474">
    <property type="term" value="P:glycerophospholipid biosynthetic process"/>
    <property type="evidence" value="ECO:0007669"/>
    <property type="project" value="TreeGrafter"/>
</dbReference>
<evidence type="ECO:0000256" key="6">
    <source>
        <dbReference type="ARBA" id="ARBA00014944"/>
    </source>
</evidence>
<keyword evidence="12 17" id="KW-0472">Membrane</keyword>
<keyword evidence="11" id="KW-0443">Lipid metabolism</keyword>
<evidence type="ECO:0000256" key="16">
    <source>
        <dbReference type="RuleBase" id="RU003750"/>
    </source>
</evidence>
<dbReference type="EMBL" id="FNHG01000002">
    <property type="protein sequence ID" value="SDL76733.1"/>
    <property type="molecule type" value="Genomic_DNA"/>
</dbReference>
<dbReference type="GO" id="GO:0016020">
    <property type="term" value="C:membrane"/>
    <property type="evidence" value="ECO:0007669"/>
    <property type="project" value="UniProtKB-SubCell"/>
</dbReference>
<dbReference type="InterPro" id="IPR048254">
    <property type="entry name" value="CDP_ALCOHOL_P_TRANSF_CS"/>
</dbReference>
<protein>
    <recommendedName>
        <fullName evidence="6">CDP-diacylglycerol--glycerol-3-phosphate 3-phosphatidyltransferase</fullName>
        <ecNumber evidence="5">2.7.8.5</ecNumber>
    </recommendedName>
</protein>
<dbReference type="PIRSF" id="PIRSF000847">
    <property type="entry name" value="Phos_ph_gly_syn"/>
    <property type="match status" value="1"/>
</dbReference>
<feature type="transmembrane region" description="Helical" evidence="17">
    <location>
        <begin position="92"/>
        <end position="119"/>
    </location>
</feature>
<dbReference type="InterPro" id="IPR050324">
    <property type="entry name" value="CDP-alcohol_PTase-I"/>
</dbReference>
<keyword evidence="8 16" id="KW-0808">Transferase</keyword>
<dbReference type="STRING" id="144026.SAMN04488568_10280"/>
<name>A0A1G9MRJ5_9PROT</name>
<dbReference type="AlphaFoldDB" id="A0A1G9MRJ5"/>
<dbReference type="PANTHER" id="PTHR14269">
    <property type="entry name" value="CDP-DIACYLGLYCEROL--GLYCEROL-3-PHOSPHATE 3-PHOSPHATIDYLTRANSFERASE-RELATED"/>
    <property type="match status" value="1"/>
</dbReference>
<evidence type="ECO:0000256" key="17">
    <source>
        <dbReference type="SAM" id="Phobius"/>
    </source>
</evidence>
<comment type="similarity">
    <text evidence="4 16">Belongs to the CDP-alcohol phosphatidyltransferase class-I family.</text>
</comment>
<keyword evidence="10 17" id="KW-1133">Transmembrane helix</keyword>
<comment type="pathway">
    <text evidence="2">Phospholipid metabolism; phosphatidylglycerol biosynthesis; phosphatidylglycerol from CDP-diacylglycerol: step 1/2.</text>
</comment>
<accession>A0A1G9MRJ5</accession>
<dbReference type="PROSITE" id="PS00379">
    <property type="entry name" value="CDP_ALCOHOL_P_TRANSF"/>
    <property type="match status" value="1"/>
</dbReference>
<keyword evidence="19" id="KW-1185">Reference proteome</keyword>
<comment type="catalytic activity">
    <reaction evidence="15">
        <text>a CDP-1,2-diacyl-sn-glycerol + sn-glycerol 3-phosphate = a 1,2-diacyl-sn-glycero-3-phospho-(1'-sn-glycero-3'-phosphate) + CMP + H(+)</text>
        <dbReference type="Rhea" id="RHEA:12593"/>
        <dbReference type="ChEBI" id="CHEBI:15378"/>
        <dbReference type="ChEBI" id="CHEBI:57597"/>
        <dbReference type="ChEBI" id="CHEBI:58332"/>
        <dbReference type="ChEBI" id="CHEBI:60110"/>
        <dbReference type="ChEBI" id="CHEBI:60377"/>
        <dbReference type="EC" id="2.7.8.5"/>
    </reaction>
</comment>
<dbReference type="GO" id="GO:0008444">
    <property type="term" value="F:CDP-diacylglycerol-glycerol-3-phosphate 3-phosphatidyltransferase activity"/>
    <property type="evidence" value="ECO:0007669"/>
    <property type="project" value="UniProtKB-EC"/>
</dbReference>
<dbReference type="PANTHER" id="PTHR14269:SF62">
    <property type="entry name" value="CDP-DIACYLGLYCEROL--GLYCEROL-3-PHOSPHATE 3-PHOSPHATIDYLTRANSFERASE 1, CHLOROPLASTIC"/>
    <property type="match status" value="1"/>
</dbReference>
<evidence type="ECO:0000256" key="10">
    <source>
        <dbReference type="ARBA" id="ARBA00022989"/>
    </source>
</evidence>
<evidence type="ECO:0000256" key="2">
    <source>
        <dbReference type="ARBA" id="ARBA00005042"/>
    </source>
</evidence>